<dbReference type="Proteomes" id="UP000095544">
    <property type="component" value="Unassembled WGS sequence"/>
</dbReference>
<dbReference type="InterPro" id="IPR029039">
    <property type="entry name" value="Flavoprotein-like_sf"/>
</dbReference>
<dbReference type="SUPFAM" id="SSF54862">
    <property type="entry name" value="4Fe-4S ferredoxins"/>
    <property type="match status" value="1"/>
</dbReference>
<name>A0A174JU63_9FIRM</name>
<dbReference type="InterPro" id="IPR017900">
    <property type="entry name" value="4Fe4S_Fe_S_CS"/>
</dbReference>
<dbReference type="SUPFAM" id="SSF52218">
    <property type="entry name" value="Flavoproteins"/>
    <property type="match status" value="1"/>
</dbReference>
<dbReference type="Gene3D" id="3.40.50.360">
    <property type="match status" value="1"/>
</dbReference>
<organism evidence="5 6">
    <name type="scientific">Faecalicatena contorta</name>
    <dbReference type="NCBI Taxonomy" id="39482"/>
    <lineage>
        <taxon>Bacteria</taxon>
        <taxon>Bacillati</taxon>
        <taxon>Bacillota</taxon>
        <taxon>Clostridia</taxon>
        <taxon>Lachnospirales</taxon>
        <taxon>Lachnospiraceae</taxon>
        <taxon>Faecalicatena</taxon>
    </lineage>
</organism>
<dbReference type="OrthoDB" id="9813995at2"/>
<keyword evidence="2" id="KW-0408">Iron</keyword>
<dbReference type="NCBIfam" id="NF038196">
    <property type="entry name" value="ferrodoxin_EFR1"/>
    <property type="match status" value="1"/>
</dbReference>
<dbReference type="Pfam" id="PF00037">
    <property type="entry name" value="Fer4"/>
    <property type="match status" value="1"/>
</dbReference>
<dbReference type="STRING" id="39482.ERS852491_03990"/>
<feature type="domain" description="4Fe-4S ferredoxin-type" evidence="4">
    <location>
        <begin position="180"/>
        <end position="209"/>
    </location>
</feature>
<dbReference type="Pfam" id="PF12724">
    <property type="entry name" value="Flavodoxin_5"/>
    <property type="match status" value="1"/>
</dbReference>
<dbReference type="EMBL" id="CYZU01000049">
    <property type="protein sequence ID" value="CUP00680.1"/>
    <property type="molecule type" value="Genomic_DNA"/>
</dbReference>
<dbReference type="PROSITE" id="PS51379">
    <property type="entry name" value="4FE4S_FER_2"/>
    <property type="match status" value="2"/>
</dbReference>
<dbReference type="InterPro" id="IPR026816">
    <property type="entry name" value="Flavodoxin_dom"/>
</dbReference>
<evidence type="ECO:0000259" key="4">
    <source>
        <dbReference type="PROSITE" id="PS51379"/>
    </source>
</evidence>
<evidence type="ECO:0000256" key="1">
    <source>
        <dbReference type="ARBA" id="ARBA00022723"/>
    </source>
</evidence>
<feature type="domain" description="4Fe-4S ferredoxin-type" evidence="4">
    <location>
        <begin position="215"/>
        <end position="237"/>
    </location>
</feature>
<reference evidence="5 6" key="1">
    <citation type="submission" date="2015-09" db="EMBL/GenBank/DDBJ databases">
        <authorList>
            <consortium name="Pathogen Informatics"/>
        </authorList>
    </citation>
    <scope>NUCLEOTIDE SEQUENCE [LARGE SCALE GENOMIC DNA]</scope>
    <source>
        <strain evidence="5 6">2789STDY5834876</strain>
    </source>
</reference>
<dbReference type="GO" id="GO:0051536">
    <property type="term" value="F:iron-sulfur cluster binding"/>
    <property type="evidence" value="ECO:0007669"/>
    <property type="project" value="UniProtKB-KW"/>
</dbReference>
<dbReference type="Gene3D" id="3.30.70.20">
    <property type="match status" value="1"/>
</dbReference>
<dbReference type="PROSITE" id="PS00198">
    <property type="entry name" value="4FE4S_FER_1"/>
    <property type="match status" value="2"/>
</dbReference>
<dbReference type="GO" id="GO:0046872">
    <property type="term" value="F:metal ion binding"/>
    <property type="evidence" value="ECO:0007669"/>
    <property type="project" value="UniProtKB-KW"/>
</dbReference>
<evidence type="ECO:0000256" key="2">
    <source>
        <dbReference type="ARBA" id="ARBA00023004"/>
    </source>
</evidence>
<protein>
    <submittedName>
        <fullName evidence="5">PUA domain (Predicted RNA-binding domain)</fullName>
    </submittedName>
</protein>
<evidence type="ECO:0000313" key="6">
    <source>
        <dbReference type="Proteomes" id="UP000095544"/>
    </source>
</evidence>
<evidence type="ECO:0000313" key="5">
    <source>
        <dbReference type="EMBL" id="CUP00680.1"/>
    </source>
</evidence>
<evidence type="ECO:0000256" key="3">
    <source>
        <dbReference type="ARBA" id="ARBA00023014"/>
    </source>
</evidence>
<proteinExistence type="predicted"/>
<keyword evidence="3" id="KW-0411">Iron-sulfur</keyword>
<accession>A0A174JU63</accession>
<gene>
    <name evidence="5" type="ORF">ERS852491_03990</name>
</gene>
<dbReference type="InterPro" id="IPR047964">
    <property type="entry name" value="EFR1-like"/>
</dbReference>
<keyword evidence="1" id="KW-0479">Metal-binding</keyword>
<sequence length="248" mass="28135">MIFYFSGTGNSEYAAKRIAEVLGEPAVFLNDKIKEKEGAAVKQEERLVFVLPTYGWRIPRLVEAWIQRARFKGPHKVYFVMTCGGGVGNAEKYLKRLCEQKNFIYMGCAEIVMPENYIAMYPAPEEMEAKMIVKKALPEIQKAAEYIRDGKKLPEMRTTTRDKIKSSIVNDLYYPLCVHADKFYAKDTCVGCGKCEKACPLNNIKLVDNRPVWGKRCTHCMACICGCPVNAIEYGKKSVGQPRYQCPL</sequence>
<dbReference type="RefSeq" id="WP_055154777.1">
    <property type="nucleotide sequence ID" value="NZ_CYZU01000049.1"/>
</dbReference>
<dbReference type="AlphaFoldDB" id="A0A174JU63"/>
<dbReference type="InterPro" id="IPR017896">
    <property type="entry name" value="4Fe4S_Fe-S-bd"/>
</dbReference>